<evidence type="ECO:0000313" key="3">
    <source>
        <dbReference type="EMBL" id="TDK49699.1"/>
    </source>
</evidence>
<dbReference type="Proteomes" id="UP000295301">
    <property type="component" value="Unassembled WGS sequence"/>
</dbReference>
<dbReference type="AlphaFoldDB" id="A0A4R5VBY7"/>
<proteinExistence type="inferred from homology"/>
<dbReference type="OrthoDB" id="9810718at2"/>
<dbReference type="InterPro" id="IPR019079">
    <property type="entry name" value="Capsule_synth_CapA"/>
</dbReference>
<evidence type="ECO:0000259" key="2">
    <source>
        <dbReference type="SMART" id="SM00854"/>
    </source>
</evidence>
<dbReference type="RefSeq" id="WP_133359388.1">
    <property type="nucleotide sequence ID" value="NZ_SMUV01000061.1"/>
</dbReference>
<keyword evidence="4" id="KW-1185">Reference proteome</keyword>
<dbReference type="PANTHER" id="PTHR33393">
    <property type="entry name" value="POLYGLUTAMINE SYNTHESIS ACCESSORY PROTEIN RV0574C-RELATED"/>
    <property type="match status" value="1"/>
</dbReference>
<comment type="similarity">
    <text evidence="1">Belongs to the CapA family.</text>
</comment>
<dbReference type="CDD" id="cd07381">
    <property type="entry name" value="MPP_CapA"/>
    <property type="match status" value="1"/>
</dbReference>
<dbReference type="InterPro" id="IPR029052">
    <property type="entry name" value="Metallo-depent_PP-like"/>
</dbReference>
<accession>A0A4R5VBY7</accession>
<comment type="caution">
    <text evidence="3">The sequence shown here is derived from an EMBL/GenBank/DDBJ whole genome shotgun (WGS) entry which is preliminary data.</text>
</comment>
<evidence type="ECO:0000313" key="4">
    <source>
        <dbReference type="Proteomes" id="UP000295301"/>
    </source>
</evidence>
<feature type="domain" description="Capsule synthesis protein CapA" evidence="2">
    <location>
        <begin position="1"/>
        <end position="274"/>
    </location>
</feature>
<dbReference type="Pfam" id="PF09587">
    <property type="entry name" value="PGA_cap"/>
    <property type="match status" value="1"/>
</dbReference>
<evidence type="ECO:0000256" key="1">
    <source>
        <dbReference type="ARBA" id="ARBA00005662"/>
    </source>
</evidence>
<gene>
    <name evidence="3" type="ORF">E1832_08910</name>
</gene>
<sequence length="361" mass="38990">MLGRGIDQILPYPVDPRLYESYMRSALGYVDLAERRNGPIPEEVPFSYVWGDLLADLEKRACDLRVINLETAITTSEHPAAKQINYRMSPGNIGALTAAGIDICTLANNHVLDWSEEGLTETLDSLDRAGIGRAGVGRSAEEAAQAGVAEVTGKGRVLVIAYGSPSAGVPEGWRAGPDRPGINLQPDSIDATVSDIHARTDGLKRPGDLLVVSIHWGWSWGYFIPDEQRAMARALIDAGAADLVFGHSSHHPKGIEIHRGKPILYGAGDLINDYEGITGHEEFKPDLGLAYIADVALGTGKLERLEMIPYRRHRLSLGRADAQEAAWLADMLRRESCLGGMALTQDAEGSVLLSPAGTPER</sequence>
<dbReference type="InterPro" id="IPR052169">
    <property type="entry name" value="CW_Biosynth-Accessory"/>
</dbReference>
<dbReference type="SMART" id="SM00854">
    <property type="entry name" value="PGA_cap"/>
    <property type="match status" value="1"/>
</dbReference>
<name>A0A4R5VBY7_9RHOB</name>
<reference evidence="3 4" key="1">
    <citation type="submission" date="2019-03" db="EMBL/GenBank/DDBJ databases">
        <title>Ruegeria lutea sp. nov., a novel strain, isolated from marine sediment, the Masan Bay, South Korea.</title>
        <authorList>
            <person name="Kim J."/>
            <person name="Kim D.-Y."/>
            <person name="Lee S.-S."/>
        </authorList>
    </citation>
    <scope>NUCLEOTIDE SEQUENCE [LARGE SCALE GENOMIC DNA]</scope>
    <source>
        <strain evidence="3 4">318-1</strain>
    </source>
</reference>
<dbReference type="EMBL" id="SMUV01000061">
    <property type="protein sequence ID" value="TDK49699.1"/>
    <property type="molecule type" value="Genomic_DNA"/>
</dbReference>
<dbReference type="Gene3D" id="3.60.21.10">
    <property type="match status" value="1"/>
</dbReference>
<organism evidence="3 4">
    <name type="scientific">Antarcticimicrobium luteum</name>
    <dbReference type="NCBI Taxonomy" id="2547397"/>
    <lineage>
        <taxon>Bacteria</taxon>
        <taxon>Pseudomonadati</taxon>
        <taxon>Pseudomonadota</taxon>
        <taxon>Alphaproteobacteria</taxon>
        <taxon>Rhodobacterales</taxon>
        <taxon>Paracoccaceae</taxon>
        <taxon>Antarcticimicrobium</taxon>
    </lineage>
</organism>
<dbReference type="PANTHER" id="PTHR33393:SF11">
    <property type="entry name" value="POLYGLUTAMINE SYNTHESIS ACCESSORY PROTEIN RV0574C-RELATED"/>
    <property type="match status" value="1"/>
</dbReference>
<protein>
    <submittedName>
        <fullName evidence="3">CapA family protein</fullName>
    </submittedName>
</protein>
<dbReference type="SUPFAM" id="SSF56300">
    <property type="entry name" value="Metallo-dependent phosphatases"/>
    <property type="match status" value="1"/>
</dbReference>